<dbReference type="Pfam" id="PF13480">
    <property type="entry name" value="Acetyltransf_6"/>
    <property type="match status" value="1"/>
</dbReference>
<organism evidence="2 3">
    <name type="scientific">Microvirga guangxiensis</name>
    <dbReference type="NCBI Taxonomy" id="549386"/>
    <lineage>
        <taxon>Bacteria</taxon>
        <taxon>Pseudomonadati</taxon>
        <taxon>Pseudomonadota</taxon>
        <taxon>Alphaproteobacteria</taxon>
        <taxon>Hyphomicrobiales</taxon>
        <taxon>Methylobacteriaceae</taxon>
        <taxon>Microvirga</taxon>
    </lineage>
</organism>
<dbReference type="InterPro" id="IPR016181">
    <property type="entry name" value="Acyl_CoA_acyltransferase"/>
</dbReference>
<dbReference type="GO" id="GO:0016740">
    <property type="term" value="F:transferase activity"/>
    <property type="evidence" value="ECO:0007669"/>
    <property type="project" value="UniProtKB-KW"/>
</dbReference>
<dbReference type="Proteomes" id="UP000199569">
    <property type="component" value="Unassembled WGS sequence"/>
</dbReference>
<evidence type="ECO:0000259" key="1">
    <source>
        <dbReference type="Pfam" id="PF13480"/>
    </source>
</evidence>
<evidence type="ECO:0000313" key="3">
    <source>
        <dbReference type="Proteomes" id="UP000199569"/>
    </source>
</evidence>
<dbReference type="SUPFAM" id="SSF55729">
    <property type="entry name" value="Acyl-CoA N-acyltransferases (Nat)"/>
    <property type="match status" value="1"/>
</dbReference>
<name>A0A1G5H0N2_9HYPH</name>
<dbReference type="Gene3D" id="3.40.630.30">
    <property type="match status" value="1"/>
</dbReference>
<dbReference type="OrthoDB" id="7402898at2"/>
<keyword evidence="3" id="KW-1185">Reference proteome</keyword>
<dbReference type="EMBL" id="FMVJ01000004">
    <property type="protein sequence ID" value="SCY57109.1"/>
    <property type="molecule type" value="Genomic_DNA"/>
</dbReference>
<sequence>MTPLFQDQIKVEALTNLEAFDRYATEWDAAVQQASFIGVQMRHFWIRRWLTTIGAGQDIAFQILRDGAGVVGCAAWVPTVQRMGLVSAPVLRLAGQPLFKRSQIVLVRRQAQAVSAMLADLRKMRWRWLDPGLLTDDDPLLSNLPAFSNGIKPCERNSYTLPLISADGNWDAYLSSRSRTIRKQYRRRLSTDGLKIRVFPSDFTSLDELIGVVEQVARRSWSFDEGTSVVSTASHWEFWRGIIQDAVAQNLLHASCLFQGERPTAFIFGIHHNKVLYALKSSFDPELSKIAPGQAVICSLIQTAMENREIETIDLDCIIGRGDYKLDWATETRTMRQYYAFRSGFLPKIFLHAYQIKKHLDSRTRLVSADLTEAAS</sequence>
<dbReference type="AlphaFoldDB" id="A0A1G5H0N2"/>
<keyword evidence="2" id="KW-0808">Transferase</keyword>
<dbReference type="RefSeq" id="WP_091133318.1">
    <property type="nucleotide sequence ID" value="NZ_FMVJ01000004.1"/>
</dbReference>
<protein>
    <submittedName>
        <fullName evidence="2">Acetyltransferase involved in cellulose biosynthesis, CelD/BcsL family</fullName>
    </submittedName>
</protein>
<accession>A0A1G5H0N2</accession>
<dbReference type="STRING" id="549386.SAMN02927923_01716"/>
<feature type="domain" description="BioF2-like acetyltransferase" evidence="1">
    <location>
        <begin position="176"/>
        <end position="324"/>
    </location>
</feature>
<evidence type="ECO:0000313" key="2">
    <source>
        <dbReference type="EMBL" id="SCY57109.1"/>
    </source>
</evidence>
<reference evidence="2 3" key="1">
    <citation type="submission" date="2016-10" db="EMBL/GenBank/DDBJ databases">
        <authorList>
            <person name="de Groot N.N."/>
        </authorList>
    </citation>
    <scope>NUCLEOTIDE SEQUENCE [LARGE SCALE GENOMIC DNA]</scope>
    <source>
        <strain evidence="2 3">CGMCC 1.7666</strain>
    </source>
</reference>
<gene>
    <name evidence="2" type="ORF">SAMN02927923_01716</name>
</gene>
<dbReference type="InterPro" id="IPR038740">
    <property type="entry name" value="BioF2-like_GNAT_dom"/>
</dbReference>
<proteinExistence type="predicted"/>